<organism evidence="1">
    <name type="scientific">Agrobacterium rosae</name>
    <dbReference type="NCBI Taxonomy" id="1972867"/>
    <lineage>
        <taxon>Bacteria</taxon>
        <taxon>Pseudomonadati</taxon>
        <taxon>Pseudomonadota</taxon>
        <taxon>Alphaproteobacteria</taxon>
        <taxon>Hyphomicrobiales</taxon>
        <taxon>Rhizobiaceae</taxon>
        <taxon>Rhizobium/Agrobacterium group</taxon>
        <taxon>Agrobacterium</taxon>
    </lineage>
</organism>
<accession>A0AAW9FEM9</accession>
<name>A0AAW9FEM9_9HYPH</name>
<dbReference type="RefSeq" id="WP_320202385.1">
    <property type="nucleotide sequence ID" value="NZ_CP192781.1"/>
</dbReference>
<sequence>MSDILQLPPIGWRECTFDPVRVRSTSRMEGRRTESVSAGTPYWKATYKAVYLSEVDFGLMDAFMMQAGEDGDVFLAYDAFRPRPIMMDAKVPLAGVKASGGAFTGDAVIQALSARSLSLSGLPANFRFAPGDYVEIRKSPLMRSLHRVIAAAQASAVGEVSLSIRYNVDLQHFNTNCTAHLEKPSCTMQIDPDSYSATKSWSSREPSFNATEVFIKDGT</sequence>
<proteinExistence type="predicted"/>
<dbReference type="AlphaFoldDB" id="A0AAW9FEM9"/>
<dbReference type="EMBL" id="JAVRAF010000001">
    <property type="protein sequence ID" value="MDX8301293.1"/>
    <property type="molecule type" value="Genomic_DNA"/>
</dbReference>
<evidence type="ECO:0000313" key="1">
    <source>
        <dbReference type="EMBL" id="MDX8301293.1"/>
    </source>
</evidence>
<reference evidence="1" key="1">
    <citation type="journal article" date="2023" name="Phytobiomes J">
        <title>Deciphering the key players within the bacterial microbiota associated with aerial crown gall tumors on rhododendron: Insights into the gallobiome.</title>
        <authorList>
            <person name="Kuzmanovic N."/>
            <person name="Nesme J."/>
            <person name="Wolf J."/>
            <person name="Neumann-Schaal M."/>
            <person name="Petersen J."/>
            <person name="Fernandez-Gnecco G."/>
            <person name="Sproeer C."/>
            <person name="Bunk B."/>
            <person name="Overmann J."/>
            <person name="Sorensen S.J."/>
            <person name="Idczak E."/>
            <person name="Smalla K."/>
        </authorList>
    </citation>
    <scope>NUCLEOTIDE SEQUENCE</scope>
    <source>
        <strain evidence="1">Rho-11.1</strain>
    </source>
</reference>
<comment type="caution">
    <text evidence="1">The sequence shown here is derived from an EMBL/GenBank/DDBJ whole genome shotgun (WGS) entry which is preliminary data.</text>
</comment>
<protein>
    <submittedName>
        <fullName evidence="1">Uncharacterized protein</fullName>
    </submittedName>
</protein>
<gene>
    <name evidence="1" type="ORF">RMR22_03485</name>
</gene>